<dbReference type="KEGG" id="llu:AKJ09_08350"/>
<feature type="compositionally biased region" description="Basic residues" evidence="1">
    <location>
        <begin position="1"/>
        <end position="22"/>
    </location>
</feature>
<dbReference type="Proteomes" id="UP000064967">
    <property type="component" value="Chromosome"/>
</dbReference>
<reference evidence="2 3" key="1">
    <citation type="submission" date="2015-08" db="EMBL/GenBank/DDBJ databases">
        <authorList>
            <person name="Babu N.S."/>
            <person name="Beckwith C.J."/>
            <person name="Beseler K.G."/>
            <person name="Brison A."/>
            <person name="Carone J.V."/>
            <person name="Caskin T.P."/>
            <person name="Diamond M."/>
            <person name="Durham M.E."/>
            <person name="Foxe J.M."/>
            <person name="Go M."/>
            <person name="Henderson B.A."/>
            <person name="Jones I.B."/>
            <person name="McGettigan J.A."/>
            <person name="Micheletti S.J."/>
            <person name="Nasrallah M.E."/>
            <person name="Ortiz D."/>
            <person name="Piller C.R."/>
            <person name="Privatt S.R."/>
            <person name="Schneider S.L."/>
            <person name="Sharp S."/>
            <person name="Smith T.C."/>
            <person name="Stanton J.D."/>
            <person name="Ullery H.E."/>
            <person name="Wilson R.J."/>
            <person name="Serrano M.G."/>
            <person name="Buck G."/>
            <person name="Lee V."/>
            <person name="Wang Y."/>
            <person name="Carvalho R."/>
            <person name="Voegtly L."/>
            <person name="Shi R."/>
            <person name="Duckworth R."/>
            <person name="Johnson A."/>
            <person name="Loviza R."/>
            <person name="Walstead R."/>
            <person name="Shah Z."/>
            <person name="Kiflezghi M."/>
            <person name="Wade K."/>
            <person name="Ball S.L."/>
            <person name="Bradley K.W."/>
            <person name="Asai D.J."/>
            <person name="Bowman C.A."/>
            <person name="Russell D.A."/>
            <person name="Pope W.H."/>
            <person name="Jacobs-Sera D."/>
            <person name="Hendrix R.W."/>
            <person name="Hatfull G.F."/>
        </authorList>
    </citation>
    <scope>NUCLEOTIDE SEQUENCE [LARGE SCALE GENOMIC DNA]</scope>
    <source>
        <strain evidence="2 3">DSM 27648</strain>
    </source>
</reference>
<gene>
    <name evidence="2" type="ORF">AKJ09_08350</name>
</gene>
<protein>
    <submittedName>
        <fullName evidence="2">Uncharacterized protein</fullName>
    </submittedName>
</protein>
<evidence type="ECO:0000313" key="3">
    <source>
        <dbReference type="Proteomes" id="UP000064967"/>
    </source>
</evidence>
<evidence type="ECO:0000313" key="2">
    <source>
        <dbReference type="EMBL" id="AKV01687.1"/>
    </source>
</evidence>
<feature type="region of interest" description="Disordered" evidence="1">
    <location>
        <begin position="1"/>
        <end position="23"/>
    </location>
</feature>
<keyword evidence="3" id="KW-1185">Reference proteome</keyword>
<name>A0A0K1Q7P5_9BACT</name>
<evidence type="ECO:0000256" key="1">
    <source>
        <dbReference type="SAM" id="MobiDB-lite"/>
    </source>
</evidence>
<organism evidence="2 3">
    <name type="scientific">Labilithrix luteola</name>
    <dbReference type="NCBI Taxonomy" id="1391654"/>
    <lineage>
        <taxon>Bacteria</taxon>
        <taxon>Pseudomonadati</taxon>
        <taxon>Myxococcota</taxon>
        <taxon>Polyangia</taxon>
        <taxon>Polyangiales</taxon>
        <taxon>Labilitrichaceae</taxon>
        <taxon>Labilithrix</taxon>
    </lineage>
</organism>
<accession>A0A0K1Q7P5</accession>
<sequence length="90" mass="10572">MRRGTPRRRRGRRRLHGGRLTRHGLEHGRGRWWRRSDSGCGRSGLSEGRRRRKRERQHDHRACCASRTCRTTGVSNCPRGTVRARAFRAL</sequence>
<feature type="region of interest" description="Disordered" evidence="1">
    <location>
        <begin position="36"/>
        <end position="59"/>
    </location>
</feature>
<dbReference type="EMBL" id="CP012333">
    <property type="protein sequence ID" value="AKV01687.1"/>
    <property type="molecule type" value="Genomic_DNA"/>
</dbReference>
<proteinExistence type="predicted"/>
<dbReference type="AlphaFoldDB" id="A0A0K1Q7P5"/>